<evidence type="ECO:0000256" key="1">
    <source>
        <dbReference type="SAM" id="MobiDB-lite"/>
    </source>
</evidence>
<reference evidence="2 3" key="1">
    <citation type="journal article" date="2017" name="Nature">
        <title>The Apostasia genome and the evolution of orchids.</title>
        <authorList>
            <person name="Zhang G.Q."/>
            <person name="Liu K.W."/>
            <person name="Li Z."/>
            <person name="Lohaus R."/>
            <person name="Hsiao Y.Y."/>
            <person name="Niu S.C."/>
            <person name="Wang J.Y."/>
            <person name="Lin Y.C."/>
            <person name="Xu Q."/>
            <person name="Chen L.J."/>
            <person name="Yoshida K."/>
            <person name="Fujiwara S."/>
            <person name="Wang Z.W."/>
            <person name="Zhang Y.Q."/>
            <person name="Mitsuda N."/>
            <person name="Wang M."/>
            <person name="Liu G.H."/>
            <person name="Pecoraro L."/>
            <person name="Huang H.X."/>
            <person name="Xiao X.J."/>
            <person name="Lin M."/>
            <person name="Wu X.Y."/>
            <person name="Wu W.L."/>
            <person name="Chen Y.Y."/>
            <person name="Chang S.B."/>
            <person name="Sakamoto S."/>
            <person name="Ohme-Takagi M."/>
            <person name="Yagi M."/>
            <person name="Zeng S.J."/>
            <person name="Shen C.Y."/>
            <person name="Yeh C.M."/>
            <person name="Luo Y.B."/>
            <person name="Tsai W.C."/>
            <person name="Van de Peer Y."/>
            <person name="Liu Z.J."/>
        </authorList>
    </citation>
    <scope>NUCLEOTIDE SEQUENCE [LARGE SCALE GENOMIC DNA]</scope>
    <source>
        <strain evidence="3">cv. Shenzhen</strain>
        <tissue evidence="2">Stem</tissue>
    </source>
</reference>
<dbReference type="EMBL" id="KZ452006">
    <property type="protein sequence ID" value="PKA52425.1"/>
    <property type="molecule type" value="Genomic_DNA"/>
</dbReference>
<feature type="compositionally biased region" description="Polar residues" evidence="1">
    <location>
        <begin position="182"/>
        <end position="217"/>
    </location>
</feature>
<name>A0A2I0AA92_9ASPA</name>
<keyword evidence="3" id="KW-1185">Reference proteome</keyword>
<proteinExistence type="predicted"/>
<evidence type="ECO:0000313" key="3">
    <source>
        <dbReference type="Proteomes" id="UP000236161"/>
    </source>
</evidence>
<dbReference type="PANTHER" id="PTHR36054:SF2">
    <property type="entry name" value="PROTEIN SICKLE"/>
    <property type="match status" value="1"/>
</dbReference>
<dbReference type="OrthoDB" id="1935385at2759"/>
<protein>
    <submittedName>
        <fullName evidence="2">Uncharacterized protein</fullName>
    </submittedName>
</protein>
<feature type="compositionally biased region" description="Basic and acidic residues" evidence="1">
    <location>
        <begin position="1"/>
        <end position="12"/>
    </location>
</feature>
<dbReference type="STRING" id="1088818.A0A2I0AA92"/>
<dbReference type="InterPro" id="IPR039292">
    <property type="entry name" value="SICKLE"/>
</dbReference>
<dbReference type="GO" id="GO:0035196">
    <property type="term" value="P:miRNA processing"/>
    <property type="evidence" value="ECO:0007669"/>
    <property type="project" value="InterPro"/>
</dbReference>
<feature type="compositionally biased region" description="Polar residues" evidence="1">
    <location>
        <begin position="151"/>
        <end position="162"/>
    </location>
</feature>
<accession>A0A2I0AA92</accession>
<dbReference type="PANTHER" id="PTHR36054">
    <property type="entry name" value="PROTEIN SICKLE"/>
    <property type="match status" value="1"/>
</dbReference>
<feature type="region of interest" description="Disordered" evidence="1">
    <location>
        <begin position="113"/>
        <end position="223"/>
    </location>
</feature>
<feature type="region of interest" description="Disordered" evidence="1">
    <location>
        <begin position="1"/>
        <end position="39"/>
    </location>
</feature>
<dbReference type="GO" id="GO:0000398">
    <property type="term" value="P:mRNA splicing, via spliceosome"/>
    <property type="evidence" value="ECO:0007669"/>
    <property type="project" value="InterPro"/>
</dbReference>
<feature type="compositionally biased region" description="Polar residues" evidence="1">
    <location>
        <begin position="123"/>
        <end position="143"/>
    </location>
</feature>
<organism evidence="2 3">
    <name type="scientific">Apostasia shenzhenica</name>
    <dbReference type="NCBI Taxonomy" id="1088818"/>
    <lineage>
        <taxon>Eukaryota</taxon>
        <taxon>Viridiplantae</taxon>
        <taxon>Streptophyta</taxon>
        <taxon>Embryophyta</taxon>
        <taxon>Tracheophyta</taxon>
        <taxon>Spermatophyta</taxon>
        <taxon>Magnoliopsida</taxon>
        <taxon>Liliopsida</taxon>
        <taxon>Asparagales</taxon>
        <taxon>Orchidaceae</taxon>
        <taxon>Apostasioideae</taxon>
        <taxon>Apostasia</taxon>
    </lineage>
</organism>
<sequence length="308" mass="33788">MEESTKRKERLQAMRLEASITSTAGPSPPSSSTLTPLSNPLVHPMSPVFNTTSPLQRFDYYTDPMAAYSAEKRKMVGGSGYVHQQPFSSPIRSLSPISYWTPRAVAGPIERRISPANAPPAHQSLSSPNWNSPGPQLARTPSGSWRGPTEHPSSISGNSKTPYTDPGYWNSSGSSDRRGYDHNSSSSRPGISHMSNAYSGRRGSPQSHSGRCRNSQLRGRGRYHKQNFGLGRLEMEHLEIKSMVKDPWRKLKPVVGDILVPLLPEGSWLPKSISTKKAKVVESGTNTKTAQSLAEYLALSFEEAVNDQ</sequence>
<dbReference type="Proteomes" id="UP000236161">
    <property type="component" value="Unassembled WGS sequence"/>
</dbReference>
<dbReference type="AlphaFoldDB" id="A0A2I0AA92"/>
<feature type="compositionally biased region" description="Low complexity" evidence="1">
    <location>
        <begin position="19"/>
        <end position="39"/>
    </location>
</feature>
<evidence type="ECO:0000313" key="2">
    <source>
        <dbReference type="EMBL" id="PKA52425.1"/>
    </source>
</evidence>
<gene>
    <name evidence="2" type="ORF">AXF42_Ash021179</name>
</gene>